<evidence type="ECO:0000313" key="5">
    <source>
        <dbReference type="EMBL" id="MBZ5736950.1"/>
    </source>
</evidence>
<keyword evidence="3" id="KW-0067">ATP-binding</keyword>
<dbReference type="EMBL" id="JAIQZJ010000001">
    <property type="protein sequence ID" value="MBZ5736950.1"/>
    <property type="molecule type" value="Genomic_DNA"/>
</dbReference>
<dbReference type="RefSeq" id="WP_224121319.1">
    <property type="nucleotide sequence ID" value="NZ_JAIQZJ010000001.1"/>
</dbReference>
<dbReference type="InterPro" id="IPR014729">
    <property type="entry name" value="Rossmann-like_a/b/a_fold"/>
</dbReference>
<accession>A0ABS7U7T7</accession>
<gene>
    <name evidence="5" type="ORF">K8U61_02155</name>
</gene>
<comment type="similarity">
    <text evidence="1">Belongs to the universal stress protein A family.</text>
</comment>
<dbReference type="PANTHER" id="PTHR46268:SF27">
    <property type="entry name" value="UNIVERSAL STRESS PROTEIN RV2623"/>
    <property type="match status" value="1"/>
</dbReference>
<dbReference type="Proteomes" id="UP000780875">
    <property type="component" value="Unassembled WGS sequence"/>
</dbReference>
<feature type="domain" description="UspA" evidence="4">
    <location>
        <begin position="8"/>
        <end position="146"/>
    </location>
</feature>
<evidence type="ECO:0000256" key="3">
    <source>
        <dbReference type="ARBA" id="ARBA00022840"/>
    </source>
</evidence>
<dbReference type="InterPro" id="IPR006016">
    <property type="entry name" value="UspA"/>
</dbReference>
<organism evidence="5 6">
    <name type="scientific">Nocardioides mangrovi</name>
    <dbReference type="NCBI Taxonomy" id="2874580"/>
    <lineage>
        <taxon>Bacteria</taxon>
        <taxon>Bacillati</taxon>
        <taxon>Actinomycetota</taxon>
        <taxon>Actinomycetes</taxon>
        <taxon>Propionibacteriales</taxon>
        <taxon>Nocardioidaceae</taxon>
        <taxon>Nocardioides</taxon>
    </lineage>
</organism>
<feature type="domain" description="UspA" evidence="4">
    <location>
        <begin position="165"/>
        <end position="298"/>
    </location>
</feature>
<keyword evidence="2" id="KW-0547">Nucleotide-binding</keyword>
<dbReference type="PANTHER" id="PTHR46268">
    <property type="entry name" value="STRESS RESPONSE PROTEIN NHAX"/>
    <property type="match status" value="1"/>
</dbReference>
<comment type="caution">
    <text evidence="5">The sequence shown here is derived from an EMBL/GenBank/DDBJ whole genome shotgun (WGS) entry which is preliminary data.</text>
</comment>
<dbReference type="Pfam" id="PF00582">
    <property type="entry name" value="Usp"/>
    <property type="match status" value="2"/>
</dbReference>
<keyword evidence="6" id="KW-1185">Reference proteome</keyword>
<protein>
    <submittedName>
        <fullName evidence="5">Universal stress protein</fullName>
    </submittedName>
</protein>
<evidence type="ECO:0000313" key="6">
    <source>
        <dbReference type="Proteomes" id="UP000780875"/>
    </source>
</evidence>
<evidence type="ECO:0000256" key="2">
    <source>
        <dbReference type="ARBA" id="ARBA00022741"/>
    </source>
</evidence>
<dbReference type="Gene3D" id="3.40.50.620">
    <property type="entry name" value="HUPs"/>
    <property type="match status" value="2"/>
</dbReference>
<reference evidence="5 6" key="1">
    <citation type="submission" date="2021-09" db="EMBL/GenBank/DDBJ databases">
        <title>Whole genome sequence of Nocardioides sp. GBK3QG-3.</title>
        <authorList>
            <person name="Tuo L."/>
        </authorList>
    </citation>
    <scope>NUCLEOTIDE SEQUENCE [LARGE SCALE GENOMIC DNA]</scope>
    <source>
        <strain evidence="5 6">GBK3QG-3</strain>
    </source>
</reference>
<name>A0ABS7U7T7_9ACTN</name>
<dbReference type="PRINTS" id="PR01438">
    <property type="entry name" value="UNVRSLSTRESS"/>
</dbReference>
<sequence length="312" mass="33577">MNAVHPEIVVGVAGPDDGAAAVEYAVAEARRTRAPIRLVHVVHPMLVDPMLVDPTGSTERTRHEPVHRAARELLDTVAAQVTRRDPGVPVSTSVVVGHASSALVEETAVGSTLVLQPGPGRGLHLPTYSVTRSVAARAHGPVVSVPEHRHDLGAEDERDDELGVVTVGVDDAGAAAHLVRCALEQARARGASLRVLHAWSFSDNYDDVVFQGTRMAEHSQGLAREIGQSLKAVTDEFEDVPVHVEVRHGRPADQLVAESRRSDLLVLGRHWTGRRVSHHLGSVVRTVLRFSRCPVLVTDPIDPLWATEAARG</sequence>
<evidence type="ECO:0000259" key="4">
    <source>
        <dbReference type="Pfam" id="PF00582"/>
    </source>
</evidence>
<dbReference type="SUPFAM" id="SSF52402">
    <property type="entry name" value="Adenine nucleotide alpha hydrolases-like"/>
    <property type="match status" value="2"/>
</dbReference>
<proteinExistence type="inferred from homology"/>
<evidence type="ECO:0000256" key="1">
    <source>
        <dbReference type="ARBA" id="ARBA00008791"/>
    </source>
</evidence>
<dbReference type="InterPro" id="IPR006015">
    <property type="entry name" value="Universal_stress_UspA"/>
</dbReference>